<dbReference type="Pfam" id="PF00892">
    <property type="entry name" value="EamA"/>
    <property type="match status" value="2"/>
</dbReference>
<keyword evidence="10" id="KW-1185">Reference proteome</keyword>
<feature type="transmembrane region" description="Helical" evidence="7">
    <location>
        <begin position="156"/>
        <end position="177"/>
    </location>
</feature>
<gene>
    <name evidence="9" type="ORF">JJB07_09040</name>
</gene>
<evidence type="ECO:0000313" key="9">
    <source>
        <dbReference type="EMBL" id="MBL0386797.1"/>
    </source>
</evidence>
<dbReference type="PANTHER" id="PTHR32322">
    <property type="entry name" value="INNER MEMBRANE TRANSPORTER"/>
    <property type="match status" value="1"/>
</dbReference>
<dbReference type="InterPro" id="IPR037185">
    <property type="entry name" value="EmrE-like"/>
</dbReference>
<dbReference type="PANTHER" id="PTHR32322:SF18">
    <property type="entry name" value="S-ADENOSYLMETHIONINE_S-ADENOSYLHOMOCYSTEINE TRANSPORTER"/>
    <property type="match status" value="1"/>
</dbReference>
<comment type="similarity">
    <text evidence="2">Belongs to the EamA transporter family.</text>
</comment>
<protein>
    <submittedName>
        <fullName evidence="9">DMT family transporter</fullName>
    </submittedName>
</protein>
<keyword evidence="5 7" id="KW-1133">Transmembrane helix</keyword>
<feature type="transmembrane region" description="Helical" evidence="7">
    <location>
        <begin position="7"/>
        <end position="27"/>
    </location>
</feature>
<dbReference type="EMBL" id="JAEQNB010000002">
    <property type="protein sequence ID" value="MBL0386797.1"/>
    <property type="molecule type" value="Genomic_DNA"/>
</dbReference>
<keyword evidence="4 7" id="KW-0812">Transmembrane</keyword>
<accession>A0ABS1J957</accession>
<comment type="caution">
    <text evidence="9">The sequence shown here is derived from an EMBL/GenBank/DDBJ whole genome shotgun (WGS) entry which is preliminary data.</text>
</comment>
<evidence type="ECO:0000256" key="4">
    <source>
        <dbReference type="ARBA" id="ARBA00022692"/>
    </source>
</evidence>
<feature type="domain" description="EamA" evidence="8">
    <location>
        <begin position="160"/>
        <end position="295"/>
    </location>
</feature>
<feature type="transmembrane region" description="Helical" evidence="7">
    <location>
        <begin position="278"/>
        <end position="295"/>
    </location>
</feature>
<reference evidence="9 10" key="1">
    <citation type="submission" date="2021-01" db="EMBL/GenBank/DDBJ databases">
        <title>Tumebacillus sp. strain ITR2 16S ribosomal RNA gene Genome sequencing and assembly.</title>
        <authorList>
            <person name="Kang M."/>
        </authorList>
    </citation>
    <scope>NUCLEOTIDE SEQUENCE [LARGE SCALE GENOMIC DNA]</scope>
    <source>
        <strain evidence="9 10">ITR2</strain>
    </source>
</reference>
<evidence type="ECO:0000256" key="2">
    <source>
        <dbReference type="ARBA" id="ARBA00007362"/>
    </source>
</evidence>
<evidence type="ECO:0000256" key="3">
    <source>
        <dbReference type="ARBA" id="ARBA00022475"/>
    </source>
</evidence>
<proteinExistence type="inferred from homology"/>
<evidence type="ECO:0000256" key="5">
    <source>
        <dbReference type="ARBA" id="ARBA00022989"/>
    </source>
</evidence>
<dbReference type="InterPro" id="IPR000620">
    <property type="entry name" value="EamA_dom"/>
</dbReference>
<organism evidence="9 10">
    <name type="scientific">Tumebacillus amylolyticus</name>
    <dbReference type="NCBI Taxonomy" id="2801339"/>
    <lineage>
        <taxon>Bacteria</taxon>
        <taxon>Bacillati</taxon>
        <taxon>Bacillota</taxon>
        <taxon>Bacilli</taxon>
        <taxon>Bacillales</taxon>
        <taxon>Alicyclobacillaceae</taxon>
        <taxon>Tumebacillus</taxon>
    </lineage>
</organism>
<feature type="transmembrane region" description="Helical" evidence="7">
    <location>
        <begin position="127"/>
        <end position="144"/>
    </location>
</feature>
<feature type="transmembrane region" description="Helical" evidence="7">
    <location>
        <begin position="221"/>
        <end position="241"/>
    </location>
</feature>
<dbReference type="Gene3D" id="1.10.3730.20">
    <property type="match status" value="1"/>
</dbReference>
<keyword evidence="6 7" id="KW-0472">Membrane</keyword>
<feature type="domain" description="EamA" evidence="8">
    <location>
        <begin position="9"/>
        <end position="141"/>
    </location>
</feature>
<name>A0ABS1J957_9BACL</name>
<feature type="transmembrane region" description="Helical" evidence="7">
    <location>
        <begin position="96"/>
        <end position="118"/>
    </location>
</feature>
<evidence type="ECO:0000256" key="6">
    <source>
        <dbReference type="ARBA" id="ARBA00023136"/>
    </source>
</evidence>
<feature type="transmembrane region" description="Helical" evidence="7">
    <location>
        <begin position="189"/>
        <end position="209"/>
    </location>
</feature>
<feature type="transmembrane region" description="Helical" evidence="7">
    <location>
        <begin position="253"/>
        <end position="272"/>
    </location>
</feature>
<evidence type="ECO:0000256" key="7">
    <source>
        <dbReference type="SAM" id="Phobius"/>
    </source>
</evidence>
<evidence type="ECO:0000259" key="8">
    <source>
        <dbReference type="Pfam" id="PF00892"/>
    </source>
</evidence>
<keyword evidence="3" id="KW-1003">Cell membrane</keyword>
<evidence type="ECO:0000313" key="10">
    <source>
        <dbReference type="Proteomes" id="UP000602284"/>
    </source>
</evidence>
<evidence type="ECO:0000256" key="1">
    <source>
        <dbReference type="ARBA" id="ARBA00004651"/>
    </source>
</evidence>
<dbReference type="InterPro" id="IPR050638">
    <property type="entry name" value="AA-Vitamin_Transporters"/>
</dbReference>
<feature type="transmembrane region" description="Helical" evidence="7">
    <location>
        <begin position="69"/>
        <end position="90"/>
    </location>
</feature>
<dbReference type="RefSeq" id="WP_201633894.1">
    <property type="nucleotide sequence ID" value="NZ_JAEQNB010000002.1"/>
</dbReference>
<dbReference type="Proteomes" id="UP000602284">
    <property type="component" value="Unassembled WGS sequence"/>
</dbReference>
<dbReference type="SUPFAM" id="SSF103481">
    <property type="entry name" value="Multidrug resistance efflux transporter EmrE"/>
    <property type="match status" value="2"/>
</dbReference>
<feature type="transmembrane region" description="Helical" evidence="7">
    <location>
        <begin position="39"/>
        <end position="57"/>
    </location>
</feature>
<comment type="subcellular location">
    <subcellularLocation>
        <location evidence="1">Cell membrane</location>
        <topology evidence="1">Multi-pass membrane protein</topology>
    </subcellularLocation>
</comment>
<sequence>MSNSKRYLGSLYLALAAGIWGGTYVVSKIVLEVIPPFELVWIRYLIASVTLVVMGLVSRQSWKIRKQDIPLVLAIGLIGYLLSITAQFIGTKLSSAQMGAVITSATPAFMVVFARFLLQEKVNWRKGLSVCLATVGVLLIVFGNGSDAQSGFGSGILLGGAILFLAALTWALMSVLVKRVPSDYPQVVITTYAILVAFVFMSPYSLYQLSSFDFHPVFEPSVIFGLLYLGTVSTAGAFLLWNQGLQMVEAGSGGLYFFFQPLVGTMLGWLILGEQVGFLFWVGSFLILSGVLFVIRE</sequence>